<evidence type="ECO:0000256" key="2">
    <source>
        <dbReference type="ARBA" id="ARBA00022840"/>
    </source>
</evidence>
<evidence type="ECO:0000313" key="6">
    <source>
        <dbReference type="Proteomes" id="UP000581769"/>
    </source>
</evidence>
<keyword evidence="1" id="KW-0547">Nucleotide-binding</keyword>
<keyword evidence="2 5" id="KW-0067">ATP-binding</keyword>
<organism evidence="5 6">
    <name type="scientific">Amycolatopsis jiangsuensis</name>
    <dbReference type="NCBI Taxonomy" id="1181879"/>
    <lineage>
        <taxon>Bacteria</taxon>
        <taxon>Bacillati</taxon>
        <taxon>Actinomycetota</taxon>
        <taxon>Actinomycetes</taxon>
        <taxon>Pseudonocardiales</taxon>
        <taxon>Pseudonocardiaceae</taxon>
        <taxon>Amycolatopsis</taxon>
    </lineage>
</organism>
<name>A0A840IT10_9PSEU</name>
<dbReference type="GO" id="GO:0005524">
    <property type="term" value="F:ATP binding"/>
    <property type="evidence" value="ECO:0007669"/>
    <property type="project" value="UniProtKB-KW"/>
</dbReference>
<comment type="caution">
    <text evidence="5">The sequence shown here is derived from an EMBL/GenBank/DDBJ whole genome shotgun (WGS) entry which is preliminary data.</text>
</comment>
<dbReference type="Proteomes" id="UP000581769">
    <property type="component" value="Unassembled WGS sequence"/>
</dbReference>
<dbReference type="InterPro" id="IPR017871">
    <property type="entry name" value="ABC_transporter-like_CS"/>
</dbReference>
<dbReference type="InterPro" id="IPR003593">
    <property type="entry name" value="AAA+_ATPase"/>
</dbReference>
<accession>A0A840IT10</accession>
<keyword evidence="6" id="KW-1185">Reference proteome</keyword>
<dbReference type="RefSeq" id="WP_184778975.1">
    <property type="nucleotide sequence ID" value="NZ_JACHMG010000001.1"/>
</dbReference>
<feature type="domain" description="ABC transporter" evidence="4">
    <location>
        <begin position="238"/>
        <end position="455"/>
    </location>
</feature>
<dbReference type="Pfam" id="PF00005">
    <property type="entry name" value="ABC_tran"/>
    <property type="match status" value="2"/>
</dbReference>
<evidence type="ECO:0000256" key="3">
    <source>
        <dbReference type="SAM" id="MobiDB-lite"/>
    </source>
</evidence>
<dbReference type="GO" id="GO:0005886">
    <property type="term" value="C:plasma membrane"/>
    <property type="evidence" value="ECO:0007669"/>
    <property type="project" value="TreeGrafter"/>
</dbReference>
<protein>
    <submittedName>
        <fullName evidence="5">Peptide/nickel transport system ATP-binding protein</fullName>
    </submittedName>
</protein>
<evidence type="ECO:0000256" key="1">
    <source>
        <dbReference type="ARBA" id="ARBA00022741"/>
    </source>
</evidence>
<dbReference type="InterPro" id="IPR015854">
    <property type="entry name" value="ABC_transpr_LolD-like"/>
</dbReference>
<evidence type="ECO:0000313" key="5">
    <source>
        <dbReference type="EMBL" id="MBB4684114.1"/>
    </source>
</evidence>
<dbReference type="GO" id="GO:0016887">
    <property type="term" value="F:ATP hydrolysis activity"/>
    <property type="evidence" value="ECO:0007669"/>
    <property type="project" value="InterPro"/>
</dbReference>
<dbReference type="PROSITE" id="PS50893">
    <property type="entry name" value="ABC_TRANSPORTER_2"/>
    <property type="match status" value="2"/>
</dbReference>
<dbReference type="PANTHER" id="PTHR24220">
    <property type="entry name" value="IMPORT ATP-BINDING PROTEIN"/>
    <property type="match status" value="1"/>
</dbReference>
<reference evidence="5 6" key="1">
    <citation type="submission" date="2020-08" db="EMBL/GenBank/DDBJ databases">
        <title>Sequencing the genomes of 1000 actinobacteria strains.</title>
        <authorList>
            <person name="Klenk H.-P."/>
        </authorList>
    </citation>
    <scope>NUCLEOTIDE SEQUENCE [LARGE SCALE GENOMIC DNA]</scope>
    <source>
        <strain evidence="5 6">DSM 45859</strain>
    </source>
</reference>
<dbReference type="InterPro" id="IPR003439">
    <property type="entry name" value="ABC_transporter-like_ATP-bd"/>
</dbReference>
<dbReference type="PANTHER" id="PTHR24220:SF685">
    <property type="entry name" value="ABC TRANSPORTER RELATED"/>
    <property type="match status" value="1"/>
</dbReference>
<dbReference type="InterPro" id="IPR027417">
    <property type="entry name" value="P-loop_NTPase"/>
</dbReference>
<dbReference type="AlphaFoldDB" id="A0A840IT10"/>
<feature type="domain" description="ABC transporter" evidence="4">
    <location>
        <begin position="5"/>
        <end position="234"/>
    </location>
</feature>
<sequence length="456" mass="47628">MADSITVRGLSADAGQTPLLRDVSFEVRAGEVVTLFGPSGAGKTTIAMAVAGLTRPGVSLDGTVEAPARTGYLPQQAAGTLNPARRVGHALGELVGLRVPRMTRAQRRARVTEVLRAVAFEGDLGPVLRRYPAEFSGGQRTRLALAQVLATRPDALVLDEPTTGLDAGRKTELAGHLGALARNGVALLVVTHDPDVVAALDTRLLRVHNGVVTPSEAPQPRPTGATRPSVSCSGSPAAELRTVSVHFGSANVLREADLALFPGETVGLAGASGAGKSTVARCLAGLEQPSRGTVLAGGRPLPPLRRRTRAQLARVQYVWQEAAPSFDPRRPVEVQVAATATRLRGVCPGEALAEAREELAELGLTPAQAARYPPGLSGGQLQRAALARALLARPEVLLCDEVTTGLDTNLATHLLGHIDAYQRRTGAAVLLISHDPHVLTGRANRVLTVENGQMVG</sequence>
<dbReference type="EMBL" id="JACHMG010000001">
    <property type="protein sequence ID" value="MBB4684114.1"/>
    <property type="molecule type" value="Genomic_DNA"/>
</dbReference>
<dbReference type="PROSITE" id="PS00211">
    <property type="entry name" value="ABC_TRANSPORTER_1"/>
    <property type="match status" value="2"/>
</dbReference>
<dbReference type="Gene3D" id="3.40.50.300">
    <property type="entry name" value="P-loop containing nucleotide triphosphate hydrolases"/>
    <property type="match status" value="2"/>
</dbReference>
<feature type="region of interest" description="Disordered" evidence="3">
    <location>
        <begin position="211"/>
        <end position="234"/>
    </location>
</feature>
<dbReference type="GO" id="GO:0022857">
    <property type="term" value="F:transmembrane transporter activity"/>
    <property type="evidence" value="ECO:0007669"/>
    <property type="project" value="TreeGrafter"/>
</dbReference>
<dbReference type="SMART" id="SM00382">
    <property type="entry name" value="AAA"/>
    <property type="match status" value="2"/>
</dbReference>
<gene>
    <name evidence="5" type="ORF">BJY18_001599</name>
</gene>
<evidence type="ECO:0000259" key="4">
    <source>
        <dbReference type="PROSITE" id="PS50893"/>
    </source>
</evidence>
<dbReference type="SUPFAM" id="SSF52540">
    <property type="entry name" value="P-loop containing nucleoside triphosphate hydrolases"/>
    <property type="match status" value="2"/>
</dbReference>
<proteinExistence type="predicted"/>